<protein>
    <recommendedName>
        <fullName evidence="4">SMP-LTD domain-containing protein</fullName>
    </recommendedName>
</protein>
<keyword evidence="1" id="KW-0472">Membrane</keyword>
<gene>
    <name evidence="2" type="ORF">MIMGU_mgv1a0050051mg</name>
</gene>
<reference evidence="2 3" key="1">
    <citation type="journal article" date="2013" name="Proc. Natl. Acad. Sci. U.S.A.">
        <title>Fine-scale variation in meiotic recombination in Mimulus inferred from population shotgun sequencing.</title>
        <authorList>
            <person name="Hellsten U."/>
            <person name="Wright K.M."/>
            <person name="Jenkins J."/>
            <person name="Shu S."/>
            <person name="Yuan Y."/>
            <person name="Wessler S.R."/>
            <person name="Schmutz J."/>
            <person name="Willis J.H."/>
            <person name="Rokhsar D.S."/>
        </authorList>
    </citation>
    <scope>NUCLEOTIDE SEQUENCE [LARGE SCALE GENOMIC DNA]</scope>
    <source>
        <strain evidence="3">cv. DUN x IM62</strain>
    </source>
</reference>
<organism evidence="2 3">
    <name type="scientific">Erythranthe guttata</name>
    <name type="common">Yellow monkey flower</name>
    <name type="synonym">Mimulus guttatus</name>
    <dbReference type="NCBI Taxonomy" id="4155"/>
    <lineage>
        <taxon>Eukaryota</taxon>
        <taxon>Viridiplantae</taxon>
        <taxon>Streptophyta</taxon>
        <taxon>Embryophyta</taxon>
        <taxon>Tracheophyta</taxon>
        <taxon>Spermatophyta</taxon>
        <taxon>Magnoliopsida</taxon>
        <taxon>eudicotyledons</taxon>
        <taxon>Gunneridae</taxon>
        <taxon>Pentapetalae</taxon>
        <taxon>asterids</taxon>
        <taxon>lamiids</taxon>
        <taxon>Lamiales</taxon>
        <taxon>Phrymaceae</taxon>
        <taxon>Erythranthe</taxon>
    </lineage>
</organism>
<feature type="transmembrane region" description="Helical" evidence="1">
    <location>
        <begin position="6"/>
        <end position="25"/>
    </location>
</feature>
<evidence type="ECO:0000256" key="1">
    <source>
        <dbReference type="SAM" id="Phobius"/>
    </source>
</evidence>
<keyword evidence="3" id="KW-1185">Reference proteome</keyword>
<evidence type="ECO:0008006" key="4">
    <source>
        <dbReference type="Google" id="ProtNLM"/>
    </source>
</evidence>
<keyword evidence="1" id="KW-0812">Transmembrane</keyword>
<feature type="non-terminal residue" evidence="2">
    <location>
        <position position="86"/>
    </location>
</feature>
<dbReference type="PANTHER" id="PTHR10774:SF190">
    <property type="entry name" value="C2 CALCIUM_LIPID-BINDING ENDONUCLEASE_EXONUCLEASE_PHOSPHATASE-RELATED"/>
    <property type="match status" value="1"/>
</dbReference>
<proteinExistence type="predicted"/>
<evidence type="ECO:0000313" key="2">
    <source>
        <dbReference type="EMBL" id="EYU25714.1"/>
    </source>
</evidence>
<accession>A0A022QDL1</accession>
<dbReference type="EMBL" id="KI631877">
    <property type="protein sequence ID" value="EYU25714.1"/>
    <property type="molecule type" value="Genomic_DNA"/>
</dbReference>
<dbReference type="Proteomes" id="UP000030748">
    <property type="component" value="Unassembled WGS sequence"/>
</dbReference>
<dbReference type="InterPro" id="IPR045050">
    <property type="entry name" value="Synaptotagmin_plant"/>
</dbReference>
<name>A0A022QDL1_ERYGU</name>
<sequence>MGLISGMVMGMLLGIALMAGWKYMMTHRSIKRISKAADIKLLSSLKRDDLRKICGESFPEWISFPVFEQVKWLNKQLSKLWPFVAD</sequence>
<dbReference type="GO" id="GO:0008289">
    <property type="term" value="F:lipid binding"/>
    <property type="evidence" value="ECO:0007669"/>
    <property type="project" value="InterPro"/>
</dbReference>
<dbReference type="STRING" id="4155.A0A022QDL1"/>
<keyword evidence="1" id="KW-1133">Transmembrane helix</keyword>
<evidence type="ECO:0000313" key="3">
    <source>
        <dbReference type="Proteomes" id="UP000030748"/>
    </source>
</evidence>
<dbReference type="PANTHER" id="PTHR10774">
    <property type="entry name" value="EXTENDED SYNAPTOTAGMIN-RELATED"/>
    <property type="match status" value="1"/>
</dbReference>
<dbReference type="AlphaFoldDB" id="A0A022QDL1"/>